<protein>
    <recommendedName>
        <fullName evidence="4">RING-type E3 ubiquitin transferase</fullName>
        <ecNumber evidence="4">2.3.2.27</ecNumber>
    </recommendedName>
</protein>
<evidence type="ECO:0000256" key="5">
    <source>
        <dbReference type="ARBA" id="ARBA00022679"/>
    </source>
</evidence>
<comment type="subcellular location">
    <subcellularLocation>
        <location evidence="2">Endomembrane system</location>
        <topology evidence="2">Multi-pass membrane protein</topology>
    </subcellularLocation>
</comment>
<evidence type="ECO:0000256" key="6">
    <source>
        <dbReference type="ARBA" id="ARBA00022692"/>
    </source>
</evidence>
<keyword evidence="14" id="KW-1185">Reference proteome</keyword>
<feature type="transmembrane region" description="Helical" evidence="10">
    <location>
        <begin position="811"/>
        <end position="828"/>
    </location>
</feature>
<name>A0A6I9QTN7_ELAGV</name>
<evidence type="ECO:0000256" key="1">
    <source>
        <dbReference type="ARBA" id="ARBA00000900"/>
    </source>
</evidence>
<gene>
    <name evidence="15" type="primary">LOC105040236</name>
</gene>
<evidence type="ECO:0000313" key="14">
    <source>
        <dbReference type="Proteomes" id="UP000504607"/>
    </source>
</evidence>
<keyword evidence="5" id="KW-0808">Transferase</keyword>
<sequence>METTIWIQNLWILGMLMSFTLTSSNSFYQLEEDHSVTHNYARFPEVEKECRSVLRSASRLESDANGIQAIQPELSFFRGDWRQDVGDAPLMPFDGSDASVDHSSAPDPLRLATFMLTHVDRSHLTAVNVSGVLGIAISRNGTAPEMRRYSYPEFLIWPGSSELRILFEGIYAESDNKNGGERVLCLLGNAVLPSRQPDSTDPWEWVKDIRSNNFQLPLLQDERILLLLRYPKAFKLTSRVVHGEMRSLNRRSSLRYFDKVRLSSQLGAYSNYQFGSEEFVSKACSPYPYQDDVVGGRFEVYKGTGFCGVLDQFISGEVLDVVPNWNCNSTDEFCSRLGPFASEREIRATDGGFANVGIMMQDIRCEPGFGHDHVSLAKVSAVFRAIPPWENQYSVAQRTGLNNMTLSAEGIWNSSAGQLCMVGCLGLGDGGCHSRICLYIPTSFSIDQRSIIFGRISSINDSAHISHYPLSFEKPVHPMQLWTKMNNYLYGGAYKYSKIKLAGAFLERSEPFDFRTVIKKSLLSYPRKGDDNDDLVNLSNLADDLTLHTYVLPDPPPKIRTKRPFLQMEILSLGSLFGRSWAYRNISVAKGWTPTTTKAVSTEKELLLNVSAEITLSGELYGNVSVLFLEGLYNPVDGKMYLIGCRDVRASWKILFESMDLEDGLDCLIEVKVEYPPTTARWLINPTAKISIGSQRNDDDPFHFNQVNLQTLPILYREQRQDILSRRGVEGILRILTLSVAVICILSQLFYIRDNTSSTPFISLVMLGVQALGYSIPLITGAEALFARLAAEYETPSYEFEKNQWFQIMDYLVKILVLAAFLLTVRLAQKVWKSRIRLLSRTPLEPRRVPNDKRVLLFSSAIHVVGFLVILVVHYINASRRPIHQDTYIDSRGNSHKLREWGIQLEEYIGLVQDFFLLPQIIGNFLWQINCKPLRKAYYIGITAIRLLPHVYDYIRAPVFNPYFSEEYEFVNPSLDFYSRFGDVAIPVTASVLAIVVFIQQTWNYEKLSQTLRSQKILLPLGSTVYERLPSMSFEAELVSGVNEAKTQDALHGDEE</sequence>
<keyword evidence="9 10" id="KW-0472">Membrane</keyword>
<dbReference type="GO" id="GO:0012505">
    <property type="term" value="C:endomembrane system"/>
    <property type="evidence" value="ECO:0007669"/>
    <property type="project" value="UniProtKB-SubCell"/>
</dbReference>
<evidence type="ECO:0000256" key="11">
    <source>
        <dbReference type="SAM" id="SignalP"/>
    </source>
</evidence>
<dbReference type="PANTHER" id="PTHR33389:SF4">
    <property type="entry name" value="PII, URIDYLYLTRANSFERASE (DUF2921)"/>
    <property type="match status" value="1"/>
</dbReference>
<feature type="domain" description="DUF2921" evidence="13">
    <location>
        <begin position="508"/>
        <end position="707"/>
    </location>
</feature>
<evidence type="ECO:0000256" key="4">
    <source>
        <dbReference type="ARBA" id="ARBA00012483"/>
    </source>
</evidence>
<evidence type="ECO:0000256" key="8">
    <source>
        <dbReference type="ARBA" id="ARBA00022989"/>
    </source>
</evidence>
<proteinExistence type="predicted"/>
<feature type="transmembrane region" description="Helical" evidence="10">
    <location>
        <begin position="764"/>
        <end position="791"/>
    </location>
</feature>
<dbReference type="Pfam" id="PF11145">
    <property type="entry name" value="DUF2921"/>
    <property type="match status" value="1"/>
</dbReference>
<keyword evidence="8 10" id="KW-1133">Transmembrane helix</keyword>
<dbReference type="RefSeq" id="XP_010914966.1">
    <property type="nucleotide sequence ID" value="XM_010916664.3"/>
</dbReference>
<dbReference type="EC" id="2.3.2.27" evidence="4"/>
<comment type="catalytic activity">
    <reaction evidence="1">
        <text>S-ubiquitinyl-[E2 ubiquitin-conjugating enzyme]-L-cysteine + [acceptor protein]-L-lysine = [E2 ubiquitin-conjugating enzyme]-L-cysteine + N(6)-ubiquitinyl-[acceptor protein]-L-lysine.</text>
        <dbReference type="EC" id="2.3.2.27"/>
    </reaction>
</comment>
<dbReference type="Proteomes" id="UP000504607">
    <property type="component" value="Chromosome 3"/>
</dbReference>
<dbReference type="InterPro" id="IPR057425">
    <property type="entry name" value="DUF2921_N"/>
</dbReference>
<keyword evidence="11" id="KW-0732">Signal</keyword>
<evidence type="ECO:0000256" key="2">
    <source>
        <dbReference type="ARBA" id="ARBA00004127"/>
    </source>
</evidence>
<keyword evidence="7" id="KW-0833">Ubl conjugation pathway</keyword>
<feature type="signal peptide" evidence="11">
    <location>
        <begin position="1"/>
        <end position="24"/>
    </location>
</feature>
<reference evidence="15" key="1">
    <citation type="submission" date="2025-08" db="UniProtKB">
        <authorList>
            <consortium name="RefSeq"/>
        </authorList>
    </citation>
    <scope>IDENTIFICATION</scope>
</reference>
<feature type="transmembrane region" description="Helical" evidence="10">
    <location>
        <begin position="731"/>
        <end position="752"/>
    </location>
</feature>
<evidence type="ECO:0000259" key="12">
    <source>
        <dbReference type="Pfam" id="PF11145"/>
    </source>
</evidence>
<feature type="chain" id="PRO_5027123169" description="RING-type E3 ubiquitin transferase" evidence="11">
    <location>
        <begin position="25"/>
        <end position="1056"/>
    </location>
</feature>
<feature type="transmembrane region" description="Helical" evidence="10">
    <location>
        <begin position="977"/>
        <end position="999"/>
    </location>
</feature>
<feature type="domain" description="SWEET-like" evidence="12">
    <location>
        <begin position="719"/>
        <end position="1007"/>
    </location>
</feature>
<dbReference type="PANTHER" id="PTHR33389">
    <property type="entry name" value="FAMILY PROTEIN, PUTATIVE (DUF2921)-RELATED"/>
    <property type="match status" value="1"/>
</dbReference>
<evidence type="ECO:0000256" key="9">
    <source>
        <dbReference type="ARBA" id="ARBA00023136"/>
    </source>
</evidence>
<dbReference type="AlphaFoldDB" id="A0A6I9QTN7"/>
<organism evidence="14 15">
    <name type="scientific">Elaeis guineensis var. tenera</name>
    <name type="common">Oil palm</name>
    <dbReference type="NCBI Taxonomy" id="51953"/>
    <lineage>
        <taxon>Eukaryota</taxon>
        <taxon>Viridiplantae</taxon>
        <taxon>Streptophyta</taxon>
        <taxon>Embryophyta</taxon>
        <taxon>Tracheophyta</taxon>
        <taxon>Spermatophyta</taxon>
        <taxon>Magnoliopsida</taxon>
        <taxon>Liliopsida</taxon>
        <taxon>Arecaceae</taxon>
        <taxon>Arecoideae</taxon>
        <taxon>Cocoseae</taxon>
        <taxon>Elaeidinae</taxon>
        <taxon>Elaeis</taxon>
    </lineage>
</organism>
<evidence type="ECO:0000256" key="3">
    <source>
        <dbReference type="ARBA" id="ARBA00004906"/>
    </source>
</evidence>
<dbReference type="GO" id="GO:0061630">
    <property type="term" value="F:ubiquitin protein ligase activity"/>
    <property type="evidence" value="ECO:0007669"/>
    <property type="project" value="UniProtKB-EC"/>
</dbReference>
<dbReference type="KEGG" id="egu:105040236"/>
<accession>A0A6I9QTN7</accession>
<dbReference type="InParanoid" id="A0A6I9QTN7"/>
<feature type="transmembrane region" description="Helical" evidence="10">
    <location>
        <begin position="855"/>
        <end position="876"/>
    </location>
</feature>
<evidence type="ECO:0000256" key="10">
    <source>
        <dbReference type="SAM" id="Phobius"/>
    </source>
</evidence>
<dbReference type="InterPro" id="IPR021319">
    <property type="entry name" value="DUF2921"/>
</dbReference>
<feature type="domain" description="DUF2921" evidence="13">
    <location>
        <begin position="280"/>
        <end position="462"/>
    </location>
</feature>
<comment type="pathway">
    <text evidence="3">Protein modification; protein ubiquitination.</text>
</comment>
<evidence type="ECO:0000256" key="7">
    <source>
        <dbReference type="ARBA" id="ARBA00022786"/>
    </source>
</evidence>
<dbReference type="OrthoDB" id="618601at2759"/>
<evidence type="ECO:0000313" key="15">
    <source>
        <dbReference type="RefSeq" id="XP_010914966.1"/>
    </source>
</evidence>
<keyword evidence="6 10" id="KW-0812">Transmembrane</keyword>
<dbReference type="GeneID" id="105040236"/>
<evidence type="ECO:0000259" key="13">
    <source>
        <dbReference type="Pfam" id="PF25333"/>
    </source>
</evidence>
<dbReference type="Pfam" id="PF25333">
    <property type="entry name" value="DUF2921_N"/>
    <property type="match status" value="3"/>
</dbReference>
<feature type="domain" description="DUF2921" evidence="13">
    <location>
        <begin position="46"/>
        <end position="260"/>
    </location>
</feature>